<evidence type="ECO:0000313" key="1">
    <source>
        <dbReference type="EMBL" id="TGX81736.1"/>
    </source>
</evidence>
<name>A0AC61QPC3_9BACT</name>
<comment type="caution">
    <text evidence="1">The sequence shown here is derived from an EMBL/GenBank/DDBJ whole genome shotgun (WGS) entry which is preliminary data.</text>
</comment>
<evidence type="ECO:0000313" key="2">
    <source>
        <dbReference type="Proteomes" id="UP000308886"/>
    </source>
</evidence>
<dbReference type="Proteomes" id="UP000308886">
    <property type="component" value="Unassembled WGS sequence"/>
</dbReference>
<keyword evidence="2" id="KW-1185">Reference proteome</keyword>
<gene>
    <name evidence="1" type="ORF">E5358_09400</name>
</gene>
<proteinExistence type="predicted"/>
<organism evidence="1 2">
    <name type="scientific">Palleniella muris</name>
    <dbReference type="NCBI Taxonomy" id="3038145"/>
    <lineage>
        <taxon>Bacteria</taxon>
        <taxon>Pseudomonadati</taxon>
        <taxon>Bacteroidota</taxon>
        <taxon>Bacteroidia</taxon>
        <taxon>Bacteroidales</taxon>
        <taxon>Prevotellaceae</taxon>
        <taxon>Palleniella</taxon>
    </lineage>
</organism>
<accession>A0AC61QPC3</accession>
<sequence>MRKLLYNLCFAVAVFALFSCNDTETYADMKKKENAAISEFLARNTSVSQSVFNKPISVISETDFTNNGEKTDTAKNEFVLFESTGIYMQIVRKGPGEKVKNGETTVLLCRFNEYNILTDTLQLTNTDSRYSVSLIPEELSVTNSYGSFTGSFTSLYATAMTSAYGTAAPSGWLVPLRYINVGRQTSEDEEIAKVRIIVPSTQGHQYASASVYPCYYEITYQRKDSKEDKE</sequence>
<protein>
    <submittedName>
        <fullName evidence="1">DUF4827 domain-containing protein</fullName>
    </submittedName>
</protein>
<reference evidence="1" key="1">
    <citation type="submission" date="2019-04" db="EMBL/GenBank/DDBJ databases">
        <title>Microbes associate with the intestines of laboratory mice.</title>
        <authorList>
            <person name="Navarre W."/>
            <person name="Wong E."/>
            <person name="Huang K."/>
            <person name="Tropini C."/>
            <person name="Ng K."/>
            <person name="Yu B."/>
        </authorList>
    </citation>
    <scope>NUCLEOTIDE SEQUENCE</scope>
    <source>
        <strain evidence="1">NM73_A23</strain>
    </source>
</reference>
<dbReference type="EMBL" id="SRZC01000014">
    <property type="protein sequence ID" value="TGX81736.1"/>
    <property type="molecule type" value="Genomic_DNA"/>
</dbReference>